<keyword evidence="1" id="KW-0732">Signal</keyword>
<dbReference type="PROSITE" id="PS51257">
    <property type="entry name" value="PROKAR_LIPOPROTEIN"/>
    <property type="match status" value="1"/>
</dbReference>
<dbReference type="AlphaFoldDB" id="A0A4V3XKQ4"/>
<organism evidence="2 3">
    <name type="scientific">Neolewinella litorea</name>
    <dbReference type="NCBI Taxonomy" id="2562452"/>
    <lineage>
        <taxon>Bacteria</taxon>
        <taxon>Pseudomonadati</taxon>
        <taxon>Bacteroidota</taxon>
        <taxon>Saprospiria</taxon>
        <taxon>Saprospirales</taxon>
        <taxon>Lewinellaceae</taxon>
        <taxon>Neolewinella</taxon>
    </lineage>
</organism>
<evidence type="ECO:0000256" key="1">
    <source>
        <dbReference type="SAM" id="SignalP"/>
    </source>
</evidence>
<sequence>MKYLSLFLFAAFLTACGDTSEATVDDTVETPETTMEPSDPAGTLQATVEAVQANGGDITALPGEAAVANIDTWTEQLEGVNGAEKVTSNLESLRETLSESPINGQLAGMQLISLAEDTRQVAGSTPGISALVAALQAGGEKLTASAFAGESLLDQTLQAGKSAAADITTLPANAAIGNVDGWIAELRGMDGTDEIVGDLEALKQELSAPTIDGAKTSDLLFSLAESTRSLADGSPGLATLAYLLESGAWRLQGISESK</sequence>
<proteinExistence type="predicted"/>
<feature type="chain" id="PRO_5020832953" evidence="1">
    <location>
        <begin position="18"/>
        <end position="258"/>
    </location>
</feature>
<dbReference type="OrthoDB" id="1492310at2"/>
<accession>A0A4V3XKQ4</accession>
<dbReference type="RefSeq" id="WP_136459751.1">
    <property type="nucleotide sequence ID" value="NZ_SRSF01000005.1"/>
</dbReference>
<protein>
    <submittedName>
        <fullName evidence="2">Uncharacterized protein</fullName>
    </submittedName>
</protein>
<evidence type="ECO:0000313" key="3">
    <source>
        <dbReference type="Proteomes" id="UP000308528"/>
    </source>
</evidence>
<name>A0A4V3XKQ4_9BACT</name>
<comment type="caution">
    <text evidence="2">The sequence shown here is derived from an EMBL/GenBank/DDBJ whole genome shotgun (WGS) entry which is preliminary data.</text>
</comment>
<feature type="signal peptide" evidence="1">
    <location>
        <begin position="1"/>
        <end position="17"/>
    </location>
</feature>
<keyword evidence="3" id="KW-1185">Reference proteome</keyword>
<dbReference type="Proteomes" id="UP000308528">
    <property type="component" value="Unassembled WGS sequence"/>
</dbReference>
<reference evidence="2 3" key="1">
    <citation type="submission" date="2019-04" db="EMBL/GenBank/DDBJ databases">
        <title>Lewinella litorea sp. nov., isolated from a marine sand.</title>
        <authorList>
            <person name="Yoon J.-H."/>
        </authorList>
    </citation>
    <scope>NUCLEOTIDE SEQUENCE [LARGE SCALE GENOMIC DNA]</scope>
    <source>
        <strain evidence="2 3">HSMS-39</strain>
    </source>
</reference>
<evidence type="ECO:0000313" key="2">
    <source>
        <dbReference type="EMBL" id="THH37903.1"/>
    </source>
</evidence>
<dbReference type="EMBL" id="SRSF01000005">
    <property type="protein sequence ID" value="THH37903.1"/>
    <property type="molecule type" value="Genomic_DNA"/>
</dbReference>
<gene>
    <name evidence="2" type="ORF">E4021_12760</name>
</gene>